<feature type="region of interest" description="Disordered" evidence="1">
    <location>
        <begin position="559"/>
        <end position="648"/>
    </location>
</feature>
<dbReference type="PANTHER" id="PTHR42791:SF14">
    <property type="entry name" value="N-ACETYLTRANSFERASE DOMAIN-CONTAINING PROTEIN"/>
    <property type="match status" value="1"/>
</dbReference>
<name>A0A2H1FMP5_ZYMTR</name>
<accession>A0A2H1FMP5</accession>
<feature type="region of interest" description="Disordered" evidence="1">
    <location>
        <begin position="1099"/>
        <end position="1148"/>
    </location>
</feature>
<feature type="compositionally biased region" description="Polar residues" evidence="1">
    <location>
        <begin position="78"/>
        <end position="99"/>
    </location>
</feature>
<dbReference type="InterPro" id="IPR000182">
    <property type="entry name" value="GNAT_dom"/>
</dbReference>
<evidence type="ECO:0000256" key="1">
    <source>
        <dbReference type="SAM" id="MobiDB-lite"/>
    </source>
</evidence>
<proteinExistence type="predicted"/>
<dbReference type="InterPro" id="IPR029063">
    <property type="entry name" value="SAM-dependent_MTases_sf"/>
</dbReference>
<dbReference type="PANTHER" id="PTHR42791">
    <property type="entry name" value="GNAT FAMILY ACETYLTRANSFERASE"/>
    <property type="match status" value="1"/>
</dbReference>
<dbReference type="SUPFAM" id="SSF55729">
    <property type="entry name" value="Acyl-CoA N-acyltransferases (Nat)"/>
    <property type="match status" value="1"/>
</dbReference>
<protein>
    <recommendedName>
        <fullName evidence="2">N-acetyltransferase domain-containing protein</fullName>
    </recommendedName>
</protein>
<feature type="compositionally biased region" description="Low complexity" evidence="1">
    <location>
        <begin position="206"/>
        <end position="223"/>
    </location>
</feature>
<feature type="region of interest" description="Disordered" evidence="1">
    <location>
        <begin position="1379"/>
        <end position="1400"/>
    </location>
</feature>
<dbReference type="InterPro" id="IPR052523">
    <property type="entry name" value="Trichothecene_AcTrans"/>
</dbReference>
<dbReference type="Pfam" id="PF13673">
    <property type="entry name" value="Acetyltransf_10"/>
    <property type="match status" value="1"/>
</dbReference>
<evidence type="ECO:0000313" key="3">
    <source>
        <dbReference type="EMBL" id="SMR42601.1"/>
    </source>
</evidence>
<feature type="region of interest" description="Disordered" evidence="1">
    <location>
        <begin position="50"/>
        <end position="99"/>
    </location>
</feature>
<feature type="compositionally biased region" description="Polar residues" evidence="1">
    <location>
        <begin position="1134"/>
        <end position="1148"/>
    </location>
</feature>
<dbReference type="Proteomes" id="UP000245764">
    <property type="component" value="Chromosome 1"/>
</dbReference>
<sequence>MFSHGQRQQRDRPKQQHSSSRIPSRPASSNKSNKPLPLIAALEYRSNKTVASADRFENENVSTVVSAGPTKPHAASAENVTPQRTMTSSSLYPGSSASTFERMPRNTLRRKPSGAINKYAAQKRSDSSVSRLERPSVADKLGIHRNDENHAASCTTAPLAPTILKDRHGSMDSAVDLSGRSSLRGLTPPVNGYASSGTPSTRYTDSPFSHAPTPSSTSSYSPAIGTTYSDSGWSPGKARPAPPRSVSEKSVEVRGGLPPVREASRSSRPTAAGLDPAGLKSNQPEIKVHTRTVDSSEPATRNRLRKPVSNTVAKLEVQIPPELAHLNVDVQPPVHPAPRKAQTPARPSRIGASNIVETSSASAVIHSDLPHLYRTYHKRTSSQEAPPLPASPTKARFGLSSRSSSSTRSPRIDSAVSPPPSARRFMRSRTPDTPHAGPSRVTRKDSPALLPRPSPAKSPRFGFFSRKANSDTPKVSEKPKRHPSRGPAAGTGHEAYAKLGFRGRSGSTTGTDHRSASADSVSSGRTRPWAFRKGSNASSDASDFDDFLRERLQPVFIRGNNSGSHAFEDSLEQSTPSSDRPSVGSSHCLSRSPTQPDVGLQQQSRSSSVTNLTSDARHSNAGMPPSVDPRSASRDVEPRLPQINSQRAESKWNFFQRASVKTPVSKLQKTPTQRAPATTRSQLPTRAVAHYAMVDHLDSVGLEEVVRMLQDDSSDGYFDCSDLGTPSFPGHSALQPAETSLQRNGMHASGSDSSVQSRQIHVSTIETSRQQQPSALAISMPEPINYGLPDCQPRNGRVPSGGSRSCLQEWRSAYTADAIGASLANAQNSDKQCAQQARLPSVGRIPTVVSRRDRERTLSNNSFSRPFAHAQPRPSVKPPGSVYSQIRDMASPVDVNEQQPASSSSTRSNGNFADAESSTQTIPSIANRTSIEAYAQGAFLAFPPRKGSENSYQSVSSNSGNGSWLDLILPPQQDDIWDDEYNDFMDEVMPLRASTIGAKAPSQHSGVLHNILPYQQPLPAMTQPPTSQIPRLPGTNTKATVLTVPQQISRFLQPSVSPMSPDTVSAFIDGYGDLNCSTSTLHTSELINGPSSRYSWAQQRDRCSGDGSRDSVASSRRSRVSTHSRSASLPEALQISQQGSTLASSPGCSQKEARLEGIAGSIDLNIDLRFGALMTGKWLCNGRVLFSPAHHEIQTADEPRILVVDGLTSDWAQCIASSYPCAQVYNMSVQSPGAPMFAYPEQDECVPANYRQIPLSSISASFPFPKGFFTSVVFRFPTASTEESYAACVSECRRVLRPGGRLELVVLDLDLKHMGPKLRLAVRGLKTRMQQSDSGVCLQNLSDIFVRLVGEQGFESGQRYMMGVPAAGKIPRTRDVVTSSVSSDSSSNLSWGRQASDSVGKPSTFADILEGARTNILSPGSANDEKITKMMARVGRWWYAACYEKALLPSDRSIWGDPALLRECHRQDTSFRLLICHAQKPFQARRRTHEVWTLRLPRHLDPLFETSERVDEQTSHTNSSYKKQNRLIVKLKMSNIQVLKAEDADMGRIFEIAALAFARNEPVWDTMYPLHWTDEGRAQGAERMKRIKNSDPNTVYLKAVNKDTNEIMGMAKWNIWTEDTIKNSENVDKTKPNFATPEDESYATAMVSKFLEERNAAIERTKGNLVSLDILTVDPAHQGKKVGHALVQWGLAEADRLGFEAIVESSLYGKGLYEKHGFVFQKDVQVKVDGYPDRPTGAFAWLTRPKQSA</sequence>
<gene>
    <name evidence="3" type="ORF">ZT1E4_G1379</name>
</gene>
<dbReference type="CDD" id="cd04301">
    <property type="entry name" value="NAT_SF"/>
    <property type="match status" value="1"/>
</dbReference>
<feature type="region of interest" description="Disordered" evidence="1">
    <location>
        <begin position="844"/>
        <end position="923"/>
    </location>
</feature>
<dbReference type="SUPFAM" id="SSF53335">
    <property type="entry name" value="S-adenosyl-L-methionine-dependent methyltransferases"/>
    <property type="match status" value="1"/>
</dbReference>
<evidence type="ECO:0000313" key="4">
    <source>
        <dbReference type="Proteomes" id="UP000245764"/>
    </source>
</evidence>
<dbReference type="EMBL" id="LT854253">
    <property type="protein sequence ID" value="SMR42601.1"/>
    <property type="molecule type" value="Genomic_DNA"/>
</dbReference>
<reference evidence="4" key="1">
    <citation type="submission" date="2017-05" db="EMBL/GenBank/DDBJ databases">
        <authorList>
            <person name="Song R."/>
            <person name="Chenine A.L."/>
            <person name="Ruprecht R.M."/>
        </authorList>
    </citation>
    <scope>NUCLEOTIDE SEQUENCE [LARGE SCALE GENOMIC DNA]</scope>
</reference>
<feature type="compositionally biased region" description="Basic and acidic residues" evidence="1">
    <location>
        <begin position="1099"/>
        <end position="1109"/>
    </location>
</feature>
<dbReference type="PROSITE" id="PS51186">
    <property type="entry name" value="GNAT"/>
    <property type="match status" value="1"/>
</dbReference>
<feature type="compositionally biased region" description="Polar residues" evidence="1">
    <location>
        <begin position="896"/>
        <end position="923"/>
    </location>
</feature>
<feature type="region of interest" description="Disordered" evidence="1">
    <location>
        <begin position="173"/>
        <end position="308"/>
    </location>
</feature>
<evidence type="ECO:0000259" key="2">
    <source>
        <dbReference type="PROSITE" id="PS51186"/>
    </source>
</evidence>
<dbReference type="GO" id="GO:0016747">
    <property type="term" value="F:acyltransferase activity, transferring groups other than amino-acyl groups"/>
    <property type="evidence" value="ECO:0007669"/>
    <property type="project" value="InterPro"/>
</dbReference>
<feature type="domain" description="N-acetyltransferase" evidence="2">
    <location>
        <begin position="1595"/>
        <end position="1745"/>
    </location>
</feature>
<feature type="region of interest" description="Disordered" evidence="1">
    <location>
        <begin position="329"/>
        <end position="354"/>
    </location>
</feature>
<feature type="compositionally biased region" description="Polar residues" evidence="1">
    <location>
        <begin position="1388"/>
        <end position="1397"/>
    </location>
</feature>
<dbReference type="Gene3D" id="3.40.630.30">
    <property type="match status" value="1"/>
</dbReference>
<organism evidence="3 4">
    <name type="scientific">Zymoseptoria tritici ST99CH_1E4</name>
    <dbReference type="NCBI Taxonomy" id="1276532"/>
    <lineage>
        <taxon>Eukaryota</taxon>
        <taxon>Fungi</taxon>
        <taxon>Dikarya</taxon>
        <taxon>Ascomycota</taxon>
        <taxon>Pezizomycotina</taxon>
        <taxon>Dothideomycetes</taxon>
        <taxon>Dothideomycetidae</taxon>
        <taxon>Mycosphaerellales</taxon>
        <taxon>Mycosphaerellaceae</taxon>
        <taxon>Zymoseptoria</taxon>
    </lineage>
</organism>
<dbReference type="Gene3D" id="3.40.50.150">
    <property type="entry name" value="Vaccinia Virus protein VP39"/>
    <property type="match status" value="1"/>
</dbReference>
<feature type="compositionally biased region" description="Low complexity" evidence="1">
    <location>
        <begin position="400"/>
        <end position="414"/>
    </location>
</feature>
<feature type="compositionally biased region" description="Polar residues" evidence="1">
    <location>
        <begin position="193"/>
        <end position="204"/>
    </location>
</feature>
<dbReference type="InterPro" id="IPR016181">
    <property type="entry name" value="Acyl_CoA_acyltransferase"/>
</dbReference>
<feature type="compositionally biased region" description="Polar residues" evidence="1">
    <location>
        <begin position="572"/>
        <end position="614"/>
    </location>
</feature>
<feature type="region of interest" description="Disordered" evidence="1">
    <location>
        <begin position="377"/>
        <end position="542"/>
    </location>
</feature>
<feature type="compositionally biased region" description="Low complexity" evidence="1">
    <location>
        <begin position="18"/>
        <end position="29"/>
    </location>
</feature>
<feature type="region of interest" description="Disordered" evidence="1">
    <location>
        <begin position="1"/>
        <end position="38"/>
    </location>
</feature>